<dbReference type="InterPro" id="IPR004088">
    <property type="entry name" value="KH_dom_type_1"/>
</dbReference>
<dbReference type="EMBL" id="CAJOBI010134275">
    <property type="protein sequence ID" value="CAF4738736.1"/>
    <property type="molecule type" value="Genomic_DNA"/>
</dbReference>
<accession>A0A8S2YP41</accession>
<organism evidence="3 5">
    <name type="scientific">Rotaria magnacalcarata</name>
    <dbReference type="NCBI Taxonomy" id="392030"/>
    <lineage>
        <taxon>Eukaryota</taxon>
        <taxon>Metazoa</taxon>
        <taxon>Spiralia</taxon>
        <taxon>Gnathifera</taxon>
        <taxon>Rotifera</taxon>
        <taxon>Eurotatoria</taxon>
        <taxon>Bdelloidea</taxon>
        <taxon>Philodinida</taxon>
        <taxon>Philodinidae</taxon>
        <taxon>Rotaria</taxon>
    </lineage>
</organism>
<evidence type="ECO:0000313" key="3">
    <source>
        <dbReference type="EMBL" id="CAF4572626.1"/>
    </source>
</evidence>
<evidence type="ECO:0000313" key="4">
    <source>
        <dbReference type="EMBL" id="CAF4738736.1"/>
    </source>
</evidence>
<dbReference type="EMBL" id="CAJOBH010092637">
    <property type="protein sequence ID" value="CAF4572626.1"/>
    <property type="molecule type" value="Genomic_DNA"/>
</dbReference>
<dbReference type="AlphaFoldDB" id="A0A8S2YP41"/>
<feature type="non-terminal residue" evidence="3">
    <location>
        <position position="1"/>
    </location>
</feature>
<dbReference type="Gene3D" id="3.30.1370.10">
    <property type="entry name" value="K Homology domain, type 1"/>
    <property type="match status" value="1"/>
</dbReference>
<dbReference type="Proteomes" id="UP000681967">
    <property type="component" value="Unassembled WGS sequence"/>
</dbReference>
<reference evidence="3" key="1">
    <citation type="submission" date="2021-02" db="EMBL/GenBank/DDBJ databases">
        <authorList>
            <person name="Nowell W R."/>
        </authorList>
    </citation>
    <scope>NUCLEOTIDE SEQUENCE</scope>
</reference>
<dbReference type="SUPFAM" id="SSF54791">
    <property type="entry name" value="Eukaryotic type KH-domain (KH-domain type I)"/>
    <property type="match status" value="1"/>
</dbReference>
<gene>
    <name evidence="3" type="ORF">BYL167_LOCUS38973</name>
    <name evidence="4" type="ORF">SMN809_LOCUS44617</name>
</gene>
<evidence type="ECO:0000259" key="2">
    <source>
        <dbReference type="Pfam" id="PF00013"/>
    </source>
</evidence>
<evidence type="ECO:0000313" key="5">
    <source>
        <dbReference type="Proteomes" id="UP000681967"/>
    </source>
</evidence>
<evidence type="ECO:0000256" key="1">
    <source>
        <dbReference type="PROSITE-ProRule" id="PRU00117"/>
    </source>
</evidence>
<dbReference type="InterPro" id="IPR036612">
    <property type="entry name" value="KH_dom_type_1_sf"/>
</dbReference>
<sequence>SSVPSITNTDDGWQEVIGKQKKITIPHEQYSRIIGRSGSNLNVLREVTGASIDVENKKAIGDKTILIK</sequence>
<proteinExistence type="predicted"/>
<dbReference type="Proteomes" id="UP000676336">
    <property type="component" value="Unassembled WGS sequence"/>
</dbReference>
<protein>
    <recommendedName>
        <fullName evidence="2">K Homology domain-containing protein</fullName>
    </recommendedName>
</protein>
<dbReference type="Pfam" id="PF00013">
    <property type="entry name" value="KH_1"/>
    <property type="match status" value="1"/>
</dbReference>
<dbReference type="PROSITE" id="PS50084">
    <property type="entry name" value="KH_TYPE_1"/>
    <property type="match status" value="1"/>
</dbReference>
<feature type="domain" description="K Homology" evidence="2">
    <location>
        <begin position="22"/>
        <end position="67"/>
    </location>
</feature>
<keyword evidence="1" id="KW-0694">RNA-binding</keyword>
<comment type="caution">
    <text evidence="3">The sequence shown here is derived from an EMBL/GenBank/DDBJ whole genome shotgun (WGS) entry which is preliminary data.</text>
</comment>
<dbReference type="GO" id="GO:0003723">
    <property type="term" value="F:RNA binding"/>
    <property type="evidence" value="ECO:0007669"/>
    <property type="project" value="UniProtKB-UniRule"/>
</dbReference>
<name>A0A8S2YP41_9BILA</name>